<evidence type="ECO:0000313" key="1">
    <source>
        <dbReference type="EMBL" id="BAJ77863.1"/>
    </source>
</evidence>
<name>F0X5J2_CRYPV</name>
<organism evidence="1">
    <name type="scientific">Cryptosporidium parvum</name>
    <dbReference type="NCBI Taxonomy" id="5807"/>
    <lineage>
        <taxon>Eukaryota</taxon>
        <taxon>Sar</taxon>
        <taxon>Alveolata</taxon>
        <taxon>Apicomplexa</taxon>
        <taxon>Conoidasida</taxon>
        <taxon>Coccidia</taxon>
        <taxon>Eucoccidiorida</taxon>
        <taxon>Eimeriorina</taxon>
        <taxon>Cryptosporidiidae</taxon>
        <taxon>Cryptosporidium</taxon>
    </lineage>
</organism>
<dbReference type="AlphaFoldDB" id="F0X5J2"/>
<proteinExistence type="evidence at transcript level"/>
<accession>F0X5J2</accession>
<sequence length="144" mass="16387">MKDSKTSSILLICVKMIHLCPSLKSLCNNRESIWNFPQSSSIILLGGTIHFLKKEILCKYAFEELIKLSTCKEIYELQKSSFLTNEYLPSIGMEKFVEITFLSRIMLNCDNIGSCLRKLGFTNNNLLGNISKLINLAFISLRVL</sequence>
<protein>
    <submittedName>
        <fullName evidence="1">Uncharacterized protein</fullName>
    </submittedName>
</protein>
<reference evidence="1" key="1">
    <citation type="submission" date="2011-02" db="EMBL/GenBank/DDBJ databases">
        <title>Construction and analysis of full-length cDNA library of Cryptosporidium parvum.</title>
        <authorList>
            <person name="Yamagishi J."/>
            <person name="Wakaguri H."/>
            <person name="Sugano S."/>
            <person name="Kawano S."/>
            <person name="Fujisaki K."/>
            <person name="Sugimoto C."/>
            <person name="Watanabe J."/>
            <person name="Suzuki Y."/>
            <person name="Kimata I."/>
            <person name="Xuan X."/>
        </authorList>
    </citation>
    <scope>NUCLEOTIDE SEQUENCE</scope>
    <source>
        <strain evidence="1">HNJ-1</strain>
    </source>
</reference>
<dbReference type="EMBL" id="FX115760">
    <property type="protein sequence ID" value="BAJ77863.1"/>
    <property type="molecule type" value="mRNA"/>
</dbReference>